<sequence>MSKSDPAFLARLNRESLEAEKAFIGNIAGRLGRSAVSPAPVHPFRGAPDFWTSYELGREERIARFSDAWQAVGGFAERVSSFSELPEVIASILKAQNAESTIRQNLPELEQLKLDGCLPEMKHHVWEGSDPEGSLRICERASAGIALADYAVAYTGTIVAASSAQKGRSVTLLPNILLAIVPADRMYTRLGEAMSRIATVRAERFPAGVHFISGPSRSSDIENDLTIGVHGPGVAYALIVG</sequence>
<protein>
    <submittedName>
        <fullName evidence="2">Lactate utilization protein C</fullName>
    </submittedName>
</protein>
<dbReference type="InterPro" id="IPR037171">
    <property type="entry name" value="NagB/RpiA_transferase-like"/>
</dbReference>
<dbReference type="AlphaFoldDB" id="A0A920CP20"/>
<evidence type="ECO:0000259" key="1">
    <source>
        <dbReference type="Pfam" id="PF02589"/>
    </source>
</evidence>
<dbReference type="Pfam" id="PF02589">
    <property type="entry name" value="LUD_dom"/>
    <property type="match status" value="1"/>
</dbReference>
<dbReference type="InterPro" id="IPR003741">
    <property type="entry name" value="LUD_dom"/>
</dbReference>
<reference evidence="2 3" key="1">
    <citation type="submission" date="2021-03" db="EMBL/GenBank/DDBJ databases">
        <title>Antimicrobial resistance genes in bacteria isolated from Japanese honey, and their potential for conferring macrolide and lincosamide resistance in the American foulbrood pathogen Paenibacillus larvae.</title>
        <authorList>
            <person name="Okamoto M."/>
            <person name="Kumagai M."/>
            <person name="Kanamori H."/>
            <person name="Takamatsu D."/>
        </authorList>
    </citation>
    <scope>NUCLEOTIDE SEQUENCE [LARGE SCALE GENOMIC DNA]</scope>
    <source>
        <strain evidence="2 3">J34TS1</strain>
    </source>
</reference>
<dbReference type="PANTHER" id="PTHR43682">
    <property type="entry name" value="LACTATE UTILIZATION PROTEIN C"/>
    <property type="match status" value="1"/>
</dbReference>
<proteinExistence type="predicted"/>
<dbReference type="InterPro" id="IPR024185">
    <property type="entry name" value="FTHF_cligase-like_sf"/>
</dbReference>
<organism evidence="2 3">
    <name type="scientific">Paenibacillus azoreducens</name>
    <dbReference type="NCBI Taxonomy" id="116718"/>
    <lineage>
        <taxon>Bacteria</taxon>
        <taxon>Bacillati</taxon>
        <taxon>Bacillota</taxon>
        <taxon>Bacilli</taxon>
        <taxon>Bacillales</taxon>
        <taxon>Paenibacillaceae</taxon>
        <taxon>Paenibacillus</taxon>
    </lineage>
</organism>
<gene>
    <name evidence="2" type="ORF">J34TS1_28960</name>
</gene>
<comment type="caution">
    <text evidence="2">The sequence shown here is derived from an EMBL/GenBank/DDBJ whole genome shotgun (WGS) entry which is preliminary data.</text>
</comment>
<dbReference type="EMBL" id="BORT01000011">
    <property type="protein sequence ID" value="GIO48131.1"/>
    <property type="molecule type" value="Genomic_DNA"/>
</dbReference>
<keyword evidence="3" id="KW-1185">Reference proteome</keyword>
<accession>A0A920CP20</accession>
<evidence type="ECO:0000313" key="2">
    <source>
        <dbReference type="EMBL" id="GIO48131.1"/>
    </source>
</evidence>
<evidence type="ECO:0000313" key="3">
    <source>
        <dbReference type="Proteomes" id="UP000682811"/>
    </source>
</evidence>
<dbReference type="Gene3D" id="3.40.50.10420">
    <property type="entry name" value="NagB/RpiA/CoA transferase-like"/>
    <property type="match status" value="1"/>
</dbReference>
<dbReference type="RefSeq" id="WP_212978829.1">
    <property type="nucleotide sequence ID" value="NZ_AP025343.1"/>
</dbReference>
<dbReference type="Proteomes" id="UP000682811">
    <property type="component" value="Unassembled WGS sequence"/>
</dbReference>
<dbReference type="PANTHER" id="PTHR43682:SF1">
    <property type="entry name" value="LACTATE UTILIZATION PROTEIN C"/>
    <property type="match status" value="1"/>
</dbReference>
<dbReference type="SUPFAM" id="SSF100950">
    <property type="entry name" value="NagB/RpiA/CoA transferase-like"/>
    <property type="match status" value="1"/>
</dbReference>
<feature type="domain" description="LUD" evidence="1">
    <location>
        <begin position="62"/>
        <end position="240"/>
    </location>
</feature>
<name>A0A920CP20_9BACL</name>